<sequence>MSTDDATGRTPKRQRTEDPRSASAATRHQEHWYRDGSIVLHVQDMLFRVHQTTLEKLSEVFKDLFSVPQPLDDERIDGCPAVRLEGDHGVDWVHLLDAIYDPLHFDELASQRLEVHFVRLSSILRLSTKYRIISFRRKAIAIFSKNFQSGDTYIPDEQREASIDDACAMIDLARSTNALTLLPFAFVSLTWYRRQEPIDDAPISDHDKLVVFRGMLRLLFARNDDMFPFAYSFDSPDGCSRSNSCVTVIGDFFTRRFRTSPHSSFFFASDKFPYKFSEPICEACLNHIRAVFRDGRQKTWERLPAIFDLGKDWDEIRRIEAYDSTP</sequence>
<proteinExistence type="predicted"/>
<dbReference type="InterPro" id="IPR011333">
    <property type="entry name" value="SKP1/BTB/POZ_sf"/>
</dbReference>
<evidence type="ECO:0000313" key="4">
    <source>
        <dbReference type="Proteomes" id="UP000007431"/>
    </source>
</evidence>
<organism evidence="4">
    <name type="scientific">Schizophyllum commune (strain H4-8 / FGSC 9210)</name>
    <name type="common">Split gill fungus</name>
    <dbReference type="NCBI Taxonomy" id="578458"/>
    <lineage>
        <taxon>Eukaryota</taxon>
        <taxon>Fungi</taxon>
        <taxon>Dikarya</taxon>
        <taxon>Basidiomycota</taxon>
        <taxon>Agaricomycotina</taxon>
        <taxon>Agaricomycetes</taxon>
        <taxon>Agaricomycetidae</taxon>
        <taxon>Agaricales</taxon>
        <taxon>Schizophyllaceae</taxon>
        <taxon>Schizophyllum</taxon>
    </lineage>
</organism>
<dbReference type="PROSITE" id="PS50097">
    <property type="entry name" value="BTB"/>
    <property type="match status" value="1"/>
</dbReference>
<dbReference type="EMBL" id="GL377308">
    <property type="protein sequence ID" value="EFI95159.1"/>
    <property type="molecule type" value="Genomic_DNA"/>
</dbReference>
<dbReference type="OMA" id="AYYISTH"/>
<dbReference type="Gene3D" id="3.30.710.10">
    <property type="entry name" value="Potassium Channel Kv1.1, Chain A"/>
    <property type="match status" value="1"/>
</dbReference>
<dbReference type="InterPro" id="IPR000210">
    <property type="entry name" value="BTB/POZ_dom"/>
</dbReference>
<dbReference type="OrthoDB" id="3218112at2759"/>
<gene>
    <name evidence="3" type="ORF">SCHCODRAFT_57885</name>
</gene>
<keyword evidence="4" id="KW-1185">Reference proteome</keyword>
<evidence type="ECO:0000313" key="3">
    <source>
        <dbReference type="EMBL" id="EFI95159.1"/>
    </source>
</evidence>
<evidence type="ECO:0000259" key="2">
    <source>
        <dbReference type="PROSITE" id="PS50097"/>
    </source>
</evidence>
<feature type="region of interest" description="Disordered" evidence="1">
    <location>
        <begin position="1"/>
        <end position="28"/>
    </location>
</feature>
<dbReference type="AlphaFoldDB" id="D8Q911"/>
<name>D8Q911_SCHCM</name>
<evidence type="ECO:0000256" key="1">
    <source>
        <dbReference type="SAM" id="MobiDB-lite"/>
    </source>
</evidence>
<dbReference type="Proteomes" id="UP000007431">
    <property type="component" value="Unassembled WGS sequence"/>
</dbReference>
<reference evidence="3 4" key="1">
    <citation type="journal article" date="2010" name="Nat. Biotechnol.">
        <title>Genome sequence of the model mushroom Schizophyllum commune.</title>
        <authorList>
            <person name="Ohm R.A."/>
            <person name="de Jong J.F."/>
            <person name="Lugones L.G."/>
            <person name="Aerts A."/>
            <person name="Kothe E."/>
            <person name="Stajich J.E."/>
            <person name="de Vries R.P."/>
            <person name="Record E."/>
            <person name="Levasseur A."/>
            <person name="Baker S.E."/>
            <person name="Bartholomew K.A."/>
            <person name="Coutinho P.M."/>
            <person name="Erdmann S."/>
            <person name="Fowler T.J."/>
            <person name="Gathman A.C."/>
            <person name="Lombard V."/>
            <person name="Henrissat B."/>
            <person name="Knabe N."/>
            <person name="Kuees U."/>
            <person name="Lilly W.W."/>
            <person name="Lindquist E."/>
            <person name="Lucas S."/>
            <person name="Magnuson J.K."/>
            <person name="Piumi F."/>
            <person name="Raudaskoski M."/>
            <person name="Salamov A."/>
            <person name="Schmutz J."/>
            <person name="Schwarze F.W.M.R."/>
            <person name="vanKuyk P.A."/>
            <person name="Horton J.S."/>
            <person name="Grigoriev I.V."/>
            <person name="Woesten H.A.B."/>
        </authorList>
    </citation>
    <scope>NUCLEOTIDE SEQUENCE [LARGE SCALE GENOMIC DNA]</scope>
    <source>
        <strain evidence="4">H4-8 / FGSC 9210</strain>
    </source>
</reference>
<dbReference type="GeneID" id="9588037"/>
<dbReference type="HOGENOM" id="CLU_033082_5_0_1"/>
<dbReference type="RefSeq" id="XP_003030062.1">
    <property type="nucleotide sequence ID" value="XM_003030016.1"/>
</dbReference>
<protein>
    <recommendedName>
        <fullName evidence="2">BTB domain-containing protein</fullName>
    </recommendedName>
</protein>
<dbReference type="KEGG" id="scm:SCHCO_02547540"/>
<dbReference type="STRING" id="578458.D8Q911"/>
<dbReference type="InParanoid" id="D8Q911"/>
<accession>D8Q911</accession>
<dbReference type="VEuPathDB" id="FungiDB:SCHCODRAFT_02547540"/>
<feature type="domain" description="BTB" evidence="2">
    <location>
        <begin position="36"/>
        <end position="66"/>
    </location>
</feature>